<dbReference type="InterPro" id="IPR004610">
    <property type="entry name" value="RecJ"/>
</dbReference>
<keyword evidence="4" id="KW-0378">Hydrolase</keyword>
<evidence type="ECO:0000259" key="8">
    <source>
        <dbReference type="Pfam" id="PF17768"/>
    </source>
</evidence>
<evidence type="ECO:0000256" key="5">
    <source>
        <dbReference type="ARBA" id="ARBA00022839"/>
    </source>
</evidence>
<evidence type="ECO:0000313" key="10">
    <source>
        <dbReference type="Proteomes" id="UP000321501"/>
    </source>
</evidence>
<evidence type="ECO:0000259" key="6">
    <source>
        <dbReference type="Pfam" id="PF01368"/>
    </source>
</evidence>
<organism evidence="9 10">
    <name type="scientific">Leptotrichia wadei</name>
    <dbReference type="NCBI Taxonomy" id="157687"/>
    <lineage>
        <taxon>Bacteria</taxon>
        <taxon>Fusobacteriati</taxon>
        <taxon>Fusobacteriota</taxon>
        <taxon>Fusobacteriia</taxon>
        <taxon>Fusobacteriales</taxon>
        <taxon>Leptotrichiaceae</taxon>
        <taxon>Leptotrichia</taxon>
    </lineage>
</organism>
<protein>
    <recommendedName>
        <fullName evidence="2">Single-stranded-DNA-specific exonuclease RecJ</fullName>
    </recommendedName>
</protein>
<feature type="domain" description="RecJ OB" evidence="8">
    <location>
        <begin position="472"/>
        <end position="579"/>
    </location>
</feature>
<dbReference type="AlphaFoldDB" id="A0A510KFT7"/>
<comment type="similarity">
    <text evidence="1">Belongs to the RecJ family.</text>
</comment>
<evidence type="ECO:0000256" key="2">
    <source>
        <dbReference type="ARBA" id="ARBA00019841"/>
    </source>
</evidence>
<keyword evidence="3" id="KW-0540">Nuclease</keyword>
<dbReference type="Gene3D" id="3.10.310.30">
    <property type="match status" value="1"/>
</dbReference>
<evidence type="ECO:0000256" key="4">
    <source>
        <dbReference type="ARBA" id="ARBA00022801"/>
    </source>
</evidence>
<dbReference type="InterPro" id="IPR038763">
    <property type="entry name" value="DHH_sf"/>
</dbReference>
<reference evidence="9 10" key="1">
    <citation type="submission" date="2019-07" db="EMBL/GenBank/DDBJ databases">
        <title>Complete Genome Sequence of Leptotrichia wadei Strain JMUB3934.</title>
        <authorList>
            <person name="Watanabe S."/>
            <person name="Cui L."/>
        </authorList>
    </citation>
    <scope>NUCLEOTIDE SEQUENCE [LARGE SCALE GENOMIC DNA]</scope>
    <source>
        <strain evidence="9 10">JMUB3934</strain>
    </source>
</reference>
<dbReference type="GO" id="GO:0008409">
    <property type="term" value="F:5'-3' exonuclease activity"/>
    <property type="evidence" value="ECO:0007669"/>
    <property type="project" value="InterPro"/>
</dbReference>
<dbReference type="Pfam" id="PF02272">
    <property type="entry name" value="DHHA1"/>
    <property type="match status" value="1"/>
</dbReference>
<dbReference type="PANTHER" id="PTHR30255:SF2">
    <property type="entry name" value="SINGLE-STRANDED-DNA-SPECIFIC EXONUCLEASE RECJ"/>
    <property type="match status" value="1"/>
</dbReference>
<accession>A0A510KFT7</accession>
<dbReference type="InterPro" id="IPR001667">
    <property type="entry name" value="DDH_dom"/>
</dbReference>
<name>A0A510KFT7_9FUSO</name>
<dbReference type="Gene3D" id="3.90.1640.30">
    <property type="match status" value="1"/>
</dbReference>
<dbReference type="InterPro" id="IPR003156">
    <property type="entry name" value="DHHA1_dom"/>
</dbReference>
<dbReference type="PANTHER" id="PTHR30255">
    <property type="entry name" value="SINGLE-STRANDED-DNA-SPECIFIC EXONUCLEASE RECJ"/>
    <property type="match status" value="1"/>
</dbReference>
<dbReference type="GO" id="GO:0006281">
    <property type="term" value="P:DNA repair"/>
    <property type="evidence" value="ECO:0007669"/>
    <property type="project" value="InterPro"/>
</dbReference>
<keyword evidence="5 9" id="KW-0269">Exonuclease</keyword>
<dbReference type="GO" id="GO:0006310">
    <property type="term" value="P:DNA recombination"/>
    <property type="evidence" value="ECO:0007669"/>
    <property type="project" value="InterPro"/>
</dbReference>
<proteinExistence type="inferred from homology"/>
<feature type="domain" description="DDH" evidence="6">
    <location>
        <begin position="91"/>
        <end position="249"/>
    </location>
</feature>
<evidence type="ECO:0000313" key="9">
    <source>
        <dbReference type="EMBL" id="BBM50087.1"/>
    </source>
</evidence>
<dbReference type="InterPro" id="IPR041122">
    <property type="entry name" value="RecJ_OB"/>
</dbReference>
<sequence>MFNYTKKKEAINLVMKWELKSYDKNYLVSKSSEFGESRLISRLLLNREINTKEKVQKFLNSDKEDIHNPFLFEDMENAVKRIQKAGKNKEKIIVYGDYDVDGISGVAYLVMMLRKLGLNVDYYIPNRVHKGAGINKHVLTFLKKRDAKLFITVDTSINNLEEILMLKSEGIDIIITDHHRQTGIFENEFENEGKKLGVLVINPKSSKNYPNKFLSGSGVAFKLTDAVYEIFGANKKILYDYLDIIMIGTVADVVPMTDENRFIIKKGLSNLKKTKIKGLKYIINYLKINPQNITTSDIGFFVAPIFNALGRIDNSKIVVNFFIQEDDFKLFSIIEEMKRANKIRRYLENEIYNELEEKIQHLERPKYIFMKSRKWHSGVIGVVCSRISIKYNIPVILVSIKNGYGKASCRSIEGINIFDILKSVSDKLERFGGHDLAAGFLVSEKYLGEIEKYLRYKLARKNRENVQKILYVDAWLNIENLNKRKLNDINRLSPFGLDNQEPNFMDADVSFLNLTKFGINNRHFKGFVKKNNRIISVIGYNLGHKLKTNNFYKKKFKIVYTPIFKSVHSDLFIELKIKDFKLININYI</sequence>
<dbReference type="Pfam" id="PF17768">
    <property type="entry name" value="RecJ_OB"/>
    <property type="match status" value="1"/>
</dbReference>
<feature type="domain" description="DHHA1" evidence="7">
    <location>
        <begin position="366"/>
        <end position="449"/>
    </location>
</feature>
<dbReference type="Proteomes" id="UP000321501">
    <property type="component" value="Chromosome"/>
</dbReference>
<dbReference type="EMBL" id="AP019835">
    <property type="protein sequence ID" value="BBM50087.1"/>
    <property type="molecule type" value="Genomic_DNA"/>
</dbReference>
<evidence type="ECO:0000256" key="3">
    <source>
        <dbReference type="ARBA" id="ARBA00022722"/>
    </source>
</evidence>
<dbReference type="NCBIfam" id="TIGR00644">
    <property type="entry name" value="recJ"/>
    <property type="match status" value="1"/>
</dbReference>
<dbReference type="GO" id="GO:0003676">
    <property type="term" value="F:nucleic acid binding"/>
    <property type="evidence" value="ECO:0007669"/>
    <property type="project" value="InterPro"/>
</dbReference>
<evidence type="ECO:0000256" key="1">
    <source>
        <dbReference type="ARBA" id="ARBA00005915"/>
    </source>
</evidence>
<dbReference type="Pfam" id="PF01368">
    <property type="entry name" value="DHH"/>
    <property type="match status" value="1"/>
</dbReference>
<dbReference type="InterPro" id="IPR051673">
    <property type="entry name" value="SSDNA_exonuclease_RecJ"/>
</dbReference>
<dbReference type="SUPFAM" id="SSF64182">
    <property type="entry name" value="DHH phosphoesterases"/>
    <property type="match status" value="1"/>
</dbReference>
<gene>
    <name evidence="9" type="primary">recJ</name>
    <name evidence="9" type="ORF">JMUB3934_1383</name>
</gene>
<evidence type="ECO:0000259" key="7">
    <source>
        <dbReference type="Pfam" id="PF02272"/>
    </source>
</evidence>